<accession>A0ABQ9XKH8</accession>
<proteinExistence type="predicted"/>
<dbReference type="EMBL" id="JARBJD010000097">
    <property type="protein sequence ID" value="KAK2952933.1"/>
    <property type="molecule type" value="Genomic_DNA"/>
</dbReference>
<feature type="region of interest" description="Disordered" evidence="1">
    <location>
        <begin position="57"/>
        <end position="82"/>
    </location>
</feature>
<protein>
    <submittedName>
        <fullName evidence="2">Uncharacterized protein</fullName>
    </submittedName>
</protein>
<sequence length="137" mass="14745">MDEFERTKGRVCELDKKRAASLGCSPQESGQKGTSEPLSQHREASATLSPFLLQRSLSSSLPPSTSEPKSSPHSSLLPSESHSLNTNPSVVFLSLLLPSTLLRSPASRFEDTKFPSLAPSTLFIGTVRYNLDLGVSA</sequence>
<comment type="caution">
    <text evidence="2">The sequence shown here is derived from an EMBL/GenBank/DDBJ whole genome shotgun (WGS) entry which is preliminary data.</text>
</comment>
<keyword evidence="3" id="KW-1185">Reference proteome</keyword>
<evidence type="ECO:0000313" key="2">
    <source>
        <dbReference type="EMBL" id="KAK2952933.1"/>
    </source>
</evidence>
<name>A0ABQ9XKH8_9EUKA</name>
<evidence type="ECO:0000313" key="3">
    <source>
        <dbReference type="Proteomes" id="UP001281761"/>
    </source>
</evidence>
<feature type="compositionally biased region" description="Basic and acidic residues" evidence="1">
    <location>
        <begin position="1"/>
        <end position="18"/>
    </location>
</feature>
<gene>
    <name evidence="2" type="ORF">BLNAU_12109</name>
</gene>
<organism evidence="2 3">
    <name type="scientific">Blattamonas nauphoetae</name>
    <dbReference type="NCBI Taxonomy" id="2049346"/>
    <lineage>
        <taxon>Eukaryota</taxon>
        <taxon>Metamonada</taxon>
        <taxon>Preaxostyla</taxon>
        <taxon>Oxymonadida</taxon>
        <taxon>Blattamonas</taxon>
    </lineage>
</organism>
<dbReference type="Proteomes" id="UP001281761">
    <property type="component" value="Unassembled WGS sequence"/>
</dbReference>
<reference evidence="2 3" key="1">
    <citation type="journal article" date="2022" name="bioRxiv">
        <title>Genomics of Preaxostyla Flagellates Illuminates Evolutionary Transitions and the Path Towards Mitochondrial Loss.</title>
        <authorList>
            <person name="Novak L.V.F."/>
            <person name="Treitli S.C."/>
            <person name="Pyrih J."/>
            <person name="Halakuc P."/>
            <person name="Pipaliya S.V."/>
            <person name="Vacek V."/>
            <person name="Brzon O."/>
            <person name="Soukal P."/>
            <person name="Eme L."/>
            <person name="Dacks J.B."/>
            <person name="Karnkowska A."/>
            <person name="Elias M."/>
            <person name="Hampl V."/>
        </authorList>
    </citation>
    <scope>NUCLEOTIDE SEQUENCE [LARGE SCALE GENOMIC DNA]</scope>
    <source>
        <strain evidence="2">NAU3</strain>
        <tissue evidence="2">Gut</tissue>
    </source>
</reference>
<feature type="compositionally biased region" description="Polar residues" evidence="1">
    <location>
        <begin position="24"/>
        <end position="38"/>
    </location>
</feature>
<feature type="region of interest" description="Disordered" evidence="1">
    <location>
        <begin position="1"/>
        <end position="45"/>
    </location>
</feature>
<evidence type="ECO:0000256" key="1">
    <source>
        <dbReference type="SAM" id="MobiDB-lite"/>
    </source>
</evidence>